<evidence type="ECO:0000256" key="3">
    <source>
        <dbReference type="ARBA" id="ARBA00009236"/>
    </source>
</evidence>
<dbReference type="PANTHER" id="PTHR21152">
    <property type="entry name" value="AMINOTRANSFERASE CLASS V"/>
    <property type="match status" value="1"/>
</dbReference>
<comment type="caution">
    <text evidence="13">The sequence shown here is derived from an EMBL/GenBank/DDBJ whole genome shotgun (WGS) entry which is preliminary data.</text>
</comment>
<dbReference type="OrthoDB" id="7403325at2759"/>
<dbReference type="Gene3D" id="3.90.1150.10">
    <property type="entry name" value="Aspartate Aminotransferase, domain 1"/>
    <property type="match status" value="1"/>
</dbReference>
<dbReference type="CDD" id="cd06451">
    <property type="entry name" value="AGAT_like"/>
    <property type="match status" value="1"/>
</dbReference>
<feature type="domain" description="Aminotransferase class V" evidence="12">
    <location>
        <begin position="51"/>
        <end position="372"/>
    </location>
</feature>
<dbReference type="InterPro" id="IPR024169">
    <property type="entry name" value="SP_NH2Trfase/AEP_transaminase"/>
</dbReference>
<dbReference type="InterPro" id="IPR020578">
    <property type="entry name" value="Aminotrans_V_PyrdxlP_BS"/>
</dbReference>
<dbReference type="GO" id="GO:0008453">
    <property type="term" value="F:alanine-glyoxylate transaminase activity"/>
    <property type="evidence" value="ECO:0007669"/>
    <property type="project" value="UniProtKB-EC"/>
</dbReference>
<dbReference type="FunFam" id="3.90.1150.10:FF:000039">
    <property type="entry name" value="Serine--pyruvate aminotransferase"/>
    <property type="match status" value="1"/>
</dbReference>
<dbReference type="AlphaFoldDB" id="A0A226CXK5"/>
<dbReference type="GO" id="GO:0005777">
    <property type="term" value="C:peroxisome"/>
    <property type="evidence" value="ECO:0007669"/>
    <property type="project" value="TreeGrafter"/>
</dbReference>
<dbReference type="STRING" id="158441.A0A226CXK5"/>
<organism evidence="13 14">
    <name type="scientific">Folsomia candida</name>
    <name type="common">Springtail</name>
    <dbReference type="NCBI Taxonomy" id="158441"/>
    <lineage>
        <taxon>Eukaryota</taxon>
        <taxon>Metazoa</taxon>
        <taxon>Ecdysozoa</taxon>
        <taxon>Arthropoda</taxon>
        <taxon>Hexapoda</taxon>
        <taxon>Collembola</taxon>
        <taxon>Entomobryomorpha</taxon>
        <taxon>Isotomoidea</taxon>
        <taxon>Isotomidae</taxon>
        <taxon>Proisotominae</taxon>
        <taxon>Folsomia</taxon>
    </lineage>
</organism>
<dbReference type="Gene3D" id="3.40.640.10">
    <property type="entry name" value="Type I PLP-dependent aspartate aminotransferase-like (Major domain)"/>
    <property type="match status" value="1"/>
</dbReference>
<evidence type="ECO:0000256" key="8">
    <source>
        <dbReference type="PIRSR" id="PIRSR000524-1"/>
    </source>
</evidence>
<name>A0A226CXK5_FOLCA</name>
<dbReference type="GO" id="GO:0009436">
    <property type="term" value="P:glyoxylate catabolic process"/>
    <property type="evidence" value="ECO:0007669"/>
    <property type="project" value="UniProtKB-ARBA"/>
</dbReference>
<dbReference type="InterPro" id="IPR015422">
    <property type="entry name" value="PyrdxlP-dep_Trfase_small"/>
</dbReference>
<evidence type="ECO:0000259" key="12">
    <source>
        <dbReference type="Pfam" id="PF00266"/>
    </source>
</evidence>
<dbReference type="Proteomes" id="UP000198287">
    <property type="component" value="Unassembled WGS sequence"/>
</dbReference>
<dbReference type="InterPro" id="IPR000192">
    <property type="entry name" value="Aminotrans_V_dom"/>
</dbReference>
<accession>A0A226CXK5</accession>
<dbReference type="EC" id="2.6.1.44" evidence="7"/>
<gene>
    <name evidence="13" type="ORF">Fcan01_27192</name>
</gene>
<dbReference type="PIRSF" id="PIRSF000524">
    <property type="entry name" value="SPT"/>
    <property type="match status" value="1"/>
</dbReference>
<proteinExistence type="inferred from homology"/>
<feature type="binding site" evidence="8">
    <location>
        <position position="365"/>
    </location>
    <ligand>
        <name>substrate</name>
    </ligand>
</feature>
<dbReference type="SUPFAM" id="SSF53383">
    <property type="entry name" value="PLP-dependent transferases"/>
    <property type="match status" value="1"/>
</dbReference>
<dbReference type="FunFam" id="3.40.640.10:FF:000027">
    <property type="entry name" value="Serine--pyruvate aminotransferase, mitochondrial"/>
    <property type="match status" value="1"/>
</dbReference>
<dbReference type="PROSITE" id="PS00595">
    <property type="entry name" value="AA_TRANSFER_CLASS_5"/>
    <property type="match status" value="1"/>
</dbReference>
<comment type="catalytic activity">
    <reaction evidence="1 7">
        <text>glyoxylate + L-alanine = glycine + pyruvate</text>
        <dbReference type="Rhea" id="RHEA:24248"/>
        <dbReference type="ChEBI" id="CHEBI:15361"/>
        <dbReference type="ChEBI" id="CHEBI:36655"/>
        <dbReference type="ChEBI" id="CHEBI:57305"/>
        <dbReference type="ChEBI" id="CHEBI:57972"/>
        <dbReference type="EC" id="2.6.1.44"/>
    </reaction>
</comment>
<dbReference type="Pfam" id="PF00266">
    <property type="entry name" value="Aminotran_5"/>
    <property type="match status" value="1"/>
</dbReference>
<evidence type="ECO:0000256" key="7">
    <source>
        <dbReference type="PIRNR" id="PIRNR000524"/>
    </source>
</evidence>
<evidence type="ECO:0000256" key="6">
    <source>
        <dbReference type="ARBA" id="ARBA00022898"/>
    </source>
</evidence>
<evidence type="ECO:0000256" key="1">
    <source>
        <dbReference type="ARBA" id="ARBA00001781"/>
    </source>
</evidence>
<evidence type="ECO:0000313" key="13">
    <source>
        <dbReference type="EMBL" id="OXA38065.1"/>
    </source>
</evidence>
<evidence type="ECO:0000256" key="10">
    <source>
        <dbReference type="RuleBase" id="RU004075"/>
    </source>
</evidence>
<evidence type="ECO:0000256" key="4">
    <source>
        <dbReference type="ARBA" id="ARBA00022576"/>
    </source>
</evidence>
<comment type="cofactor">
    <cofactor evidence="2 7 9 11">
        <name>pyridoxal 5'-phosphate</name>
        <dbReference type="ChEBI" id="CHEBI:597326"/>
    </cofactor>
</comment>
<dbReference type="GO" id="GO:0019265">
    <property type="term" value="P:glycine biosynthetic process, by transamination of glyoxylate"/>
    <property type="evidence" value="ECO:0007669"/>
    <property type="project" value="TreeGrafter"/>
</dbReference>
<keyword evidence="4 13" id="KW-0032">Aminotransferase</keyword>
<keyword evidence="14" id="KW-1185">Reference proteome</keyword>
<dbReference type="InterPro" id="IPR015421">
    <property type="entry name" value="PyrdxlP-dep_Trfase_major"/>
</dbReference>
<evidence type="ECO:0000256" key="5">
    <source>
        <dbReference type="ARBA" id="ARBA00022679"/>
    </source>
</evidence>
<dbReference type="PANTHER" id="PTHR21152:SF40">
    <property type="entry name" value="ALANINE--GLYOXYLATE AMINOTRANSFERASE"/>
    <property type="match status" value="1"/>
</dbReference>
<evidence type="ECO:0000256" key="11">
    <source>
        <dbReference type="RuleBase" id="RU004504"/>
    </source>
</evidence>
<keyword evidence="13" id="KW-0670">Pyruvate</keyword>
<feature type="modified residue" description="N6-(pyridoxal phosphate)lysine" evidence="9">
    <location>
        <position position="213"/>
    </location>
</feature>
<sequence>MNGVSHDLLVPPPTQLLKERIQVPQKRLLMGPGPSNCSPEVCAAGSLPIIGHMHAEIFRIMDDIKVGLQYVFQTENPWTLVISGPGHLAMEAVLVNLLEQGDTMLVGVNGLWGDRVADLAFRIGAKAVRMETEPGNAFSLQEIEAALVSSRPKVLFLVHSESSTGVMQNLDGVGDLCRKYGCLLAVDTVASLGGVPFSVDKLKIDAIYTGSQKVIGAPPGIAPISFGPRAVEVIKGRKTPVKSFLLDMKLLSVYWACSPGDVRFYHHTPPINLFYGLREALTAVVEEGLPAIWKRHEENANRLRDGITGMGLELFVKNPADRLPTVTTIRVPEGLDWKAVTKHAMEKFDIEIAGGLGLTAGRVFRIGLMGYNAYPEKVDRVLAALKDSIKMAKY</sequence>
<reference evidence="13 14" key="1">
    <citation type="submission" date="2015-12" db="EMBL/GenBank/DDBJ databases">
        <title>The genome of Folsomia candida.</title>
        <authorList>
            <person name="Faddeeva A."/>
            <person name="Derks M.F."/>
            <person name="Anvar Y."/>
            <person name="Smit S."/>
            <person name="Van Straalen N."/>
            <person name="Roelofs D."/>
        </authorList>
    </citation>
    <scope>NUCLEOTIDE SEQUENCE [LARGE SCALE GENOMIC DNA]</scope>
    <source>
        <strain evidence="13 14">VU population</strain>
        <tissue evidence="13">Whole body</tissue>
    </source>
</reference>
<keyword evidence="6 7" id="KW-0663">Pyridoxal phosphate</keyword>
<keyword evidence="5 13" id="KW-0808">Transferase</keyword>
<evidence type="ECO:0000313" key="14">
    <source>
        <dbReference type="Proteomes" id="UP000198287"/>
    </source>
</evidence>
<dbReference type="GO" id="GO:0004760">
    <property type="term" value="F:L-serine-pyruvate transaminase activity"/>
    <property type="evidence" value="ECO:0007669"/>
    <property type="project" value="TreeGrafter"/>
</dbReference>
<comment type="similarity">
    <text evidence="3 7 10">Belongs to the class-V pyridoxal-phosphate-dependent aminotransferase family.</text>
</comment>
<dbReference type="OMA" id="YEWDTPA"/>
<evidence type="ECO:0000256" key="9">
    <source>
        <dbReference type="PIRSR" id="PIRSR000524-50"/>
    </source>
</evidence>
<dbReference type="EMBL" id="LNIX01000049">
    <property type="protein sequence ID" value="OXA38065.1"/>
    <property type="molecule type" value="Genomic_DNA"/>
</dbReference>
<dbReference type="InterPro" id="IPR015424">
    <property type="entry name" value="PyrdxlP-dep_Trfase"/>
</dbReference>
<protein>
    <recommendedName>
        <fullName evidence="7">Alanine--glyoxylate aminotransferase</fullName>
        <ecNumber evidence="7">2.6.1.44</ecNumber>
    </recommendedName>
</protein>
<evidence type="ECO:0000256" key="2">
    <source>
        <dbReference type="ARBA" id="ARBA00001933"/>
    </source>
</evidence>